<dbReference type="InterPro" id="IPR015350">
    <property type="entry name" value="Beta-trefoil_DNA-bd_dom"/>
</dbReference>
<dbReference type="Pfam" id="PF09270">
    <property type="entry name" value="BTD"/>
    <property type="match status" value="1"/>
</dbReference>
<dbReference type="Proteomes" id="UP000242180">
    <property type="component" value="Unassembled WGS sequence"/>
</dbReference>
<evidence type="ECO:0000259" key="9">
    <source>
        <dbReference type="SMART" id="SM01268"/>
    </source>
</evidence>
<dbReference type="InterPro" id="IPR015351">
    <property type="entry name" value="RBP-J/Cbf11/Cbf12_DNA-bd"/>
</dbReference>
<feature type="compositionally biased region" description="Polar residues" evidence="7">
    <location>
        <begin position="1"/>
        <end position="28"/>
    </location>
</feature>
<evidence type="ECO:0008006" key="12">
    <source>
        <dbReference type="Google" id="ProtNLM"/>
    </source>
</evidence>
<dbReference type="GO" id="GO:0001228">
    <property type="term" value="F:DNA-binding transcription activator activity, RNA polymerase II-specific"/>
    <property type="evidence" value="ECO:0007669"/>
    <property type="project" value="InterPro"/>
</dbReference>
<comment type="caution">
    <text evidence="10">The sequence shown here is derived from an EMBL/GenBank/DDBJ whole genome shotgun (WGS) entry which is preliminary data.</text>
</comment>
<dbReference type="Pfam" id="PF09271">
    <property type="entry name" value="LAG1-DNAbind"/>
    <property type="match status" value="1"/>
</dbReference>
<feature type="domain" description="RBP-J/Cbf11/Cbf12 DNA binding" evidence="8">
    <location>
        <begin position="328"/>
        <end position="516"/>
    </location>
</feature>
<feature type="compositionally biased region" description="Low complexity" evidence="7">
    <location>
        <begin position="163"/>
        <end position="194"/>
    </location>
</feature>
<feature type="compositionally biased region" description="Polar residues" evidence="7">
    <location>
        <begin position="201"/>
        <end position="211"/>
    </location>
</feature>
<dbReference type="STRING" id="13706.A0A1X2HQ08"/>
<dbReference type="InterPro" id="IPR013783">
    <property type="entry name" value="Ig-like_fold"/>
</dbReference>
<evidence type="ECO:0000256" key="1">
    <source>
        <dbReference type="ARBA" id="ARBA00004123"/>
    </source>
</evidence>
<evidence type="ECO:0000256" key="4">
    <source>
        <dbReference type="ARBA" id="ARBA00023125"/>
    </source>
</evidence>
<comment type="similarity">
    <text evidence="2">Belongs to the Su(H) family.</text>
</comment>
<dbReference type="SMART" id="SM01268">
    <property type="entry name" value="BTD"/>
    <property type="match status" value="1"/>
</dbReference>
<feature type="region of interest" description="Disordered" evidence="7">
    <location>
        <begin position="414"/>
        <end position="449"/>
    </location>
</feature>
<keyword evidence="6" id="KW-0539">Nucleus</keyword>
<evidence type="ECO:0000256" key="2">
    <source>
        <dbReference type="ARBA" id="ARBA00009704"/>
    </source>
</evidence>
<keyword evidence="5" id="KW-0804">Transcription</keyword>
<dbReference type="OMA" id="CPPRVVI"/>
<gene>
    <name evidence="10" type="ORF">BCR43DRAFT_486932</name>
</gene>
<dbReference type="Gene3D" id="2.60.40.1450">
    <property type="entry name" value="LAG1, DNA binding domain"/>
    <property type="match status" value="1"/>
</dbReference>
<dbReference type="SUPFAM" id="SSF110217">
    <property type="entry name" value="DNA-binding protein LAG-1 (CSL)"/>
    <property type="match status" value="1"/>
</dbReference>
<keyword evidence="3" id="KW-0805">Transcription regulation</keyword>
<dbReference type="AlphaFoldDB" id="A0A1X2HQ08"/>
<organism evidence="10 11">
    <name type="scientific">Syncephalastrum racemosum</name>
    <name type="common">Filamentous fungus</name>
    <dbReference type="NCBI Taxonomy" id="13706"/>
    <lineage>
        <taxon>Eukaryota</taxon>
        <taxon>Fungi</taxon>
        <taxon>Fungi incertae sedis</taxon>
        <taxon>Mucoromycota</taxon>
        <taxon>Mucoromycotina</taxon>
        <taxon>Mucoromycetes</taxon>
        <taxon>Mucorales</taxon>
        <taxon>Syncephalastraceae</taxon>
        <taxon>Syncephalastrum</taxon>
    </lineage>
</organism>
<dbReference type="InterPro" id="IPR008967">
    <property type="entry name" value="p53-like_TF_DNA-bd_sf"/>
</dbReference>
<comment type="subcellular location">
    <subcellularLocation>
        <location evidence="1">Nucleus</location>
    </subcellularLocation>
</comment>
<feature type="region of interest" description="Disordered" evidence="7">
    <location>
        <begin position="137"/>
        <end position="211"/>
    </location>
</feature>
<dbReference type="InterPro" id="IPR036358">
    <property type="entry name" value="BTD_sf"/>
</dbReference>
<evidence type="ECO:0000313" key="11">
    <source>
        <dbReference type="Proteomes" id="UP000242180"/>
    </source>
</evidence>
<dbReference type="GO" id="GO:0000978">
    <property type="term" value="F:RNA polymerase II cis-regulatory region sequence-specific DNA binding"/>
    <property type="evidence" value="ECO:0007669"/>
    <property type="project" value="InterPro"/>
</dbReference>
<dbReference type="GO" id="GO:0005634">
    <property type="term" value="C:nucleus"/>
    <property type="evidence" value="ECO:0007669"/>
    <property type="project" value="UniProtKB-SubCell"/>
</dbReference>
<evidence type="ECO:0000313" key="10">
    <source>
        <dbReference type="EMBL" id="ORZ01431.1"/>
    </source>
</evidence>
<dbReference type="InterPro" id="IPR014756">
    <property type="entry name" value="Ig_E-set"/>
</dbReference>
<proteinExistence type="inferred from homology"/>
<dbReference type="SUPFAM" id="SSF49417">
    <property type="entry name" value="p53-like transcription factors"/>
    <property type="match status" value="1"/>
</dbReference>
<evidence type="ECO:0000256" key="5">
    <source>
        <dbReference type="ARBA" id="ARBA00023163"/>
    </source>
</evidence>
<dbReference type="Pfam" id="PF20144">
    <property type="entry name" value="TIG_SUH"/>
    <property type="match status" value="1"/>
</dbReference>
<dbReference type="InParanoid" id="A0A1X2HQ08"/>
<reference evidence="10 11" key="1">
    <citation type="submission" date="2016-07" db="EMBL/GenBank/DDBJ databases">
        <title>Pervasive Adenine N6-methylation of Active Genes in Fungi.</title>
        <authorList>
            <consortium name="DOE Joint Genome Institute"/>
            <person name="Mondo S.J."/>
            <person name="Dannebaum R.O."/>
            <person name="Kuo R.C."/>
            <person name="Labutti K."/>
            <person name="Haridas S."/>
            <person name="Kuo A."/>
            <person name="Salamov A."/>
            <person name="Ahrendt S.R."/>
            <person name="Lipzen A."/>
            <person name="Sullivan W."/>
            <person name="Andreopoulos W.B."/>
            <person name="Clum A."/>
            <person name="Lindquist E."/>
            <person name="Daum C."/>
            <person name="Ramamoorthy G.K."/>
            <person name="Gryganskyi A."/>
            <person name="Culley D."/>
            <person name="Magnuson J.K."/>
            <person name="James T.Y."/>
            <person name="O'Malley M.A."/>
            <person name="Stajich J.E."/>
            <person name="Spatafora J.W."/>
            <person name="Visel A."/>
            <person name="Grigoriev I.V."/>
        </authorList>
    </citation>
    <scope>NUCLEOTIDE SEQUENCE [LARGE SCALE GENOMIC DNA]</scope>
    <source>
        <strain evidence="10 11">NRRL 2496</strain>
    </source>
</reference>
<feature type="compositionally biased region" description="Low complexity" evidence="7">
    <location>
        <begin position="846"/>
        <end position="859"/>
    </location>
</feature>
<dbReference type="InterPro" id="IPR040159">
    <property type="entry name" value="CLS_fam"/>
</dbReference>
<sequence>MTAFNTTSSYYPDDTPPNTGTVASSQGELQDPLSSFHIPWSPTMLHPSVEQSQPQQQQHEGHQSFMNDFNPAHIMGSCGVGQEAFNTSIYQSPVYQNNDIENASQSSSAHHHQRTQQQQHTDIHALLSDSNDLWHQTHYSDDETSRSHHRPSFSTHTPQDLGPSFNDSSSTSSWPPSSHVQQQEQQQQQQQQQHQQHHAAPTTTNSQATWPVQQPHLHESSLLENDFSFDFLASPTKKTAFEPMRDHRNQELKKEPTPPPPTPLAPAPQLSTLLPSSSTFGQNYPLTTFKTGMVTARIMQEEAVANKVRPQIQAYLMARDPVAFGERTVVILTGKVAQKSYGTEKRFLCPPPTVILDGQSWWTAPSLAKEEERLPAIDPQTGTSAPQLTVTISGESSVVQAGQTDWFSEGGALVGQTGQQQQQQQQQQHQPPQQQKKNHHGEADVDWYRSNGRGLAGGRCVLRQLYINDADEKRKRVECLVRIQLANGIHIGTLASKGIKVISKPSKKRQSVKNLDSCIHHGTTISLFNRIRSQTVSTKYLGVSSTSNQQPFMYPGKEKARRSTPQDGSTCFAARTGTWDPFVIWLVDTSPTQTNFHHSADGTSMSAADSGTSNVAEYIGVPGTEDVPYPPAPAIALKNKTGQPLAIHYNQHVALQCLTTGLVSPVMIIRKVDRQSTVVGGAATEVSGGGGEYGDETLGDPVSQLHKVAFQIVQEASTAEDSNRTSWMMPRCNRPVTYLACLNDMVGMHRSVKGRRPPAAMTMPPPPPPTAAQRPRSRSDFDSTLLQHASLLGKRTRSISGSDDYLESTQPTTMDLGQYWSEDVSDAAVWTIIGTGCAKYTFWEPQPQQPQQQHQSASQPSPPTTPAPRHPVTPVPMLTQIIQQQGGTTLSLYGENFTRDLQLWFGDVRSPRTEYRSREHLVCQVPPQSDLATCILSDDAIPLLLVRGNGSVVYKTNKTFAF</sequence>
<dbReference type="Gene3D" id="2.60.40.10">
    <property type="entry name" value="Immunoglobulins"/>
    <property type="match status" value="1"/>
</dbReference>
<feature type="region of interest" description="Disordered" evidence="7">
    <location>
        <begin position="1"/>
        <end position="70"/>
    </location>
</feature>
<feature type="region of interest" description="Disordered" evidence="7">
    <location>
        <begin position="753"/>
        <end position="781"/>
    </location>
</feature>
<dbReference type="SMART" id="SM01267">
    <property type="entry name" value="LAG1_DNAbind"/>
    <property type="match status" value="1"/>
</dbReference>
<dbReference type="OrthoDB" id="5600360at2759"/>
<dbReference type="InterPro" id="IPR037095">
    <property type="entry name" value="RBP-J/Cbf11_DNA-bd_sf"/>
</dbReference>
<dbReference type="SUPFAM" id="SSF81296">
    <property type="entry name" value="E set domains"/>
    <property type="match status" value="1"/>
</dbReference>
<evidence type="ECO:0000259" key="8">
    <source>
        <dbReference type="SMART" id="SM01267"/>
    </source>
</evidence>
<keyword evidence="11" id="KW-1185">Reference proteome</keyword>
<feature type="domain" description="Beta-trefoil DNA-binding" evidence="9">
    <location>
        <begin position="517"/>
        <end position="791"/>
    </location>
</feature>
<accession>A0A1X2HQ08</accession>
<feature type="region of interest" description="Disordered" evidence="7">
    <location>
        <begin position="846"/>
        <end position="873"/>
    </location>
</feature>
<name>A0A1X2HQ08_SYNRA</name>
<protein>
    <recommendedName>
        <fullName evidence="12">LAG1-DNAbind-domain-containing protein</fullName>
    </recommendedName>
</protein>
<evidence type="ECO:0000256" key="3">
    <source>
        <dbReference type="ARBA" id="ARBA00023015"/>
    </source>
</evidence>
<dbReference type="EMBL" id="MCGN01000002">
    <property type="protein sequence ID" value="ORZ01431.1"/>
    <property type="molecule type" value="Genomic_DNA"/>
</dbReference>
<keyword evidence="4" id="KW-0238">DNA-binding</keyword>
<dbReference type="PANTHER" id="PTHR10665">
    <property type="entry name" value="RECOMBINING BINDING PROTEIN SUPPRESSOR OF HAIRLESS"/>
    <property type="match status" value="1"/>
</dbReference>
<feature type="compositionally biased region" description="Pro residues" evidence="7">
    <location>
        <begin position="860"/>
        <end position="873"/>
    </location>
</feature>
<dbReference type="InterPro" id="IPR038007">
    <property type="entry name" value="RBP-Jkappa_IPT"/>
</dbReference>
<feature type="compositionally biased region" description="Low complexity" evidence="7">
    <location>
        <begin position="419"/>
        <end position="435"/>
    </location>
</feature>
<feature type="compositionally biased region" description="Low complexity" evidence="7">
    <location>
        <begin position="46"/>
        <end position="58"/>
    </location>
</feature>
<evidence type="ECO:0000256" key="6">
    <source>
        <dbReference type="ARBA" id="ARBA00023242"/>
    </source>
</evidence>
<evidence type="ECO:0000256" key="7">
    <source>
        <dbReference type="SAM" id="MobiDB-lite"/>
    </source>
</evidence>